<dbReference type="AlphaFoldDB" id="K9UA74"/>
<sequence length="81" mass="9360">MNEKQYLTHAEALEVEAALLSTHEKFLTRITISSLRMLQQIADDEQVAKIEDLTPQQIIKWFERDAETKRSQGDTAGTLQW</sequence>
<protein>
    <submittedName>
        <fullName evidence="1">Uncharacterized protein</fullName>
    </submittedName>
</protein>
<dbReference type="OrthoDB" id="514810at2"/>
<evidence type="ECO:0000313" key="2">
    <source>
        <dbReference type="Proteomes" id="UP000010366"/>
    </source>
</evidence>
<reference evidence="1 2" key="1">
    <citation type="submission" date="2012-05" db="EMBL/GenBank/DDBJ databases">
        <title>Finished chromosome of genome of Chamaesiphon sp. PCC 6605.</title>
        <authorList>
            <consortium name="US DOE Joint Genome Institute"/>
            <person name="Gugger M."/>
            <person name="Coursin T."/>
            <person name="Rippka R."/>
            <person name="Tandeau De Marsac N."/>
            <person name="Huntemann M."/>
            <person name="Wei C.-L."/>
            <person name="Han J."/>
            <person name="Detter J.C."/>
            <person name="Han C."/>
            <person name="Tapia R."/>
            <person name="Chen A."/>
            <person name="Kyrpides N."/>
            <person name="Mavromatis K."/>
            <person name="Markowitz V."/>
            <person name="Szeto E."/>
            <person name="Ivanova N."/>
            <person name="Pagani I."/>
            <person name="Pati A."/>
            <person name="Goodwin L."/>
            <person name="Nordberg H.P."/>
            <person name="Cantor M.N."/>
            <person name="Hua S.X."/>
            <person name="Woyke T."/>
            <person name="Kerfeld C.A."/>
        </authorList>
    </citation>
    <scope>NUCLEOTIDE SEQUENCE [LARGE SCALE GENOMIC DNA]</scope>
    <source>
        <strain evidence="2">ATCC 27169 / PCC 6605</strain>
    </source>
</reference>
<keyword evidence="2" id="KW-1185">Reference proteome</keyword>
<dbReference type="PANTHER" id="PTHR36382:SF2">
    <property type="entry name" value="OS04G0635700 PROTEIN"/>
    <property type="match status" value="1"/>
</dbReference>
<evidence type="ECO:0000313" key="1">
    <source>
        <dbReference type="EMBL" id="AFY91523.1"/>
    </source>
</evidence>
<organism evidence="1 2">
    <name type="scientific">Chamaesiphon minutus (strain ATCC 27169 / PCC 6605)</name>
    <dbReference type="NCBI Taxonomy" id="1173020"/>
    <lineage>
        <taxon>Bacteria</taxon>
        <taxon>Bacillati</taxon>
        <taxon>Cyanobacteriota</taxon>
        <taxon>Cyanophyceae</taxon>
        <taxon>Gomontiellales</taxon>
        <taxon>Chamaesiphonaceae</taxon>
        <taxon>Chamaesiphon</taxon>
    </lineage>
</organism>
<dbReference type="EMBL" id="CP003600">
    <property type="protein sequence ID" value="AFY91523.1"/>
    <property type="molecule type" value="Genomic_DNA"/>
</dbReference>
<dbReference type="KEGG" id="cmp:Cha6605_0221"/>
<dbReference type="PANTHER" id="PTHR36382">
    <property type="entry name" value="OSJNBA0043L09.26 PROTEIN"/>
    <property type="match status" value="1"/>
</dbReference>
<name>K9UA74_CHAP6</name>
<dbReference type="HOGENOM" id="CLU_192802_0_0_3"/>
<accession>K9UA74</accession>
<dbReference type="STRING" id="1173020.Cha6605_0221"/>
<gene>
    <name evidence="1" type="ORF">Cha6605_0221</name>
</gene>
<dbReference type="RefSeq" id="WP_015157718.1">
    <property type="nucleotide sequence ID" value="NC_019697.1"/>
</dbReference>
<proteinExistence type="predicted"/>
<dbReference type="Proteomes" id="UP000010366">
    <property type="component" value="Chromosome"/>
</dbReference>